<keyword evidence="3" id="KW-1185">Reference proteome</keyword>
<evidence type="ECO:0000313" key="3">
    <source>
        <dbReference type="Proteomes" id="UP000300142"/>
    </source>
</evidence>
<dbReference type="Gene3D" id="3.40.50.1110">
    <property type="entry name" value="SGNH hydrolase"/>
    <property type="match status" value="1"/>
</dbReference>
<dbReference type="PANTHER" id="PTHR30383">
    <property type="entry name" value="THIOESTERASE 1/PROTEASE 1/LYSOPHOSPHOLIPASE L1"/>
    <property type="match status" value="1"/>
</dbReference>
<sequence length="379" mass="42104">MKEPYLLAAGLLTGLAVPTSALPKMSSLPPENTGFLEDLNPSSPLPGVDEKVTYQVDISLPEFSNQAISKPGSSQLAVRQKSNSLPEFSSQAVSASETSPVRVEKISPRVEILSGELANNFLAAPIKTSLNLSSQKTKRTPVSGIQMYYLRLASLKTGQIYTRVDDEDLQSYWKSEKKEKVSYQDWKSLLAMEARAISQGQGTNRLSILVGDSLSMWFPKEKLPVGKLWLNQGISGDSSAGVFRRLSAFSQTRPEVIYMMVGINDLLKGASDQTILLNHRRIIRSLRQTHPKSQIMVQSILPIRRPQIANSRIRHINAQIALIARQEGANYLNIHNWFTDFDGSLRPELTTDGLHLSPAGYSVWQSALQKIEYIVAQRL</sequence>
<dbReference type="CDD" id="cd01828">
    <property type="entry name" value="sialate_O-acetylesterase_like2"/>
    <property type="match status" value="1"/>
</dbReference>
<dbReference type="EMBL" id="BJCE01000219">
    <property type="protein sequence ID" value="GCL39179.1"/>
    <property type="molecule type" value="Genomic_DNA"/>
</dbReference>
<dbReference type="InterPro" id="IPR051532">
    <property type="entry name" value="Ester_Hydrolysis_Enzymes"/>
</dbReference>
<dbReference type="InterPro" id="IPR013830">
    <property type="entry name" value="SGNH_hydro"/>
</dbReference>
<reference evidence="3" key="1">
    <citation type="submission" date="2019-02" db="EMBL/GenBank/DDBJ databases">
        <title>Draft genome sequence of Sphaerospermopsis reniformis NIES-1949.</title>
        <authorList>
            <person name="Yamaguchi H."/>
            <person name="Suzuki S."/>
            <person name="Kawachi M."/>
        </authorList>
    </citation>
    <scope>NUCLEOTIDE SEQUENCE [LARGE SCALE GENOMIC DNA]</scope>
    <source>
        <strain evidence="3">NIES-1949</strain>
    </source>
</reference>
<organism evidence="2 3">
    <name type="scientific">Sphaerospermopsis reniformis</name>
    <dbReference type="NCBI Taxonomy" id="531300"/>
    <lineage>
        <taxon>Bacteria</taxon>
        <taxon>Bacillati</taxon>
        <taxon>Cyanobacteriota</taxon>
        <taxon>Cyanophyceae</taxon>
        <taxon>Nostocales</taxon>
        <taxon>Aphanizomenonaceae</taxon>
        <taxon>Sphaerospermopsis</taxon>
    </lineage>
</organism>
<gene>
    <name evidence="2" type="ORF">SR1949_43020</name>
</gene>
<feature type="domain" description="SGNH hydrolase-type esterase" evidence="1">
    <location>
        <begin position="228"/>
        <end position="362"/>
    </location>
</feature>
<dbReference type="PANTHER" id="PTHR30383:SF5">
    <property type="entry name" value="SGNH HYDROLASE-TYPE ESTERASE DOMAIN-CONTAINING PROTEIN"/>
    <property type="match status" value="1"/>
</dbReference>
<dbReference type="AlphaFoldDB" id="A0A480A2Z7"/>
<evidence type="ECO:0000313" key="2">
    <source>
        <dbReference type="EMBL" id="GCL39179.1"/>
    </source>
</evidence>
<dbReference type="Pfam" id="PF13472">
    <property type="entry name" value="Lipase_GDSL_2"/>
    <property type="match status" value="1"/>
</dbReference>
<dbReference type="GO" id="GO:0004622">
    <property type="term" value="F:phosphatidylcholine lysophospholipase activity"/>
    <property type="evidence" value="ECO:0007669"/>
    <property type="project" value="TreeGrafter"/>
</dbReference>
<accession>A0A480A2Z7</accession>
<proteinExistence type="predicted"/>
<comment type="caution">
    <text evidence="2">The sequence shown here is derived from an EMBL/GenBank/DDBJ whole genome shotgun (WGS) entry which is preliminary data.</text>
</comment>
<dbReference type="SUPFAM" id="SSF52266">
    <property type="entry name" value="SGNH hydrolase"/>
    <property type="match status" value="1"/>
</dbReference>
<dbReference type="RefSeq" id="WP_096567964.1">
    <property type="nucleotide sequence ID" value="NZ_BJCE01000219.1"/>
</dbReference>
<name>A0A480A2Z7_9CYAN</name>
<evidence type="ECO:0000259" key="1">
    <source>
        <dbReference type="Pfam" id="PF13472"/>
    </source>
</evidence>
<protein>
    <submittedName>
        <fullName evidence="2">G-D-S-L family lipolytic protein</fullName>
    </submittedName>
</protein>
<dbReference type="InterPro" id="IPR036514">
    <property type="entry name" value="SGNH_hydro_sf"/>
</dbReference>
<dbReference type="Proteomes" id="UP000300142">
    <property type="component" value="Unassembled WGS sequence"/>
</dbReference>